<dbReference type="GO" id="GO:0006014">
    <property type="term" value="P:D-ribose metabolic process"/>
    <property type="evidence" value="ECO:0007669"/>
    <property type="project" value="TreeGrafter"/>
</dbReference>
<reference evidence="4 5" key="1">
    <citation type="submission" date="2013-08" db="EMBL/GenBank/DDBJ databases">
        <authorList>
            <consortium name="DOE Joint Genome Institute"/>
            <person name="Eisen J."/>
            <person name="Huntemann M."/>
            <person name="Han J."/>
            <person name="Chen A."/>
            <person name="Kyrpides N."/>
            <person name="Mavromatis K."/>
            <person name="Markowitz V."/>
            <person name="Palaniappan K."/>
            <person name="Ivanova N."/>
            <person name="Schaumberg A."/>
            <person name="Pati A."/>
            <person name="Liolios K."/>
            <person name="Nordberg H.P."/>
            <person name="Cantor M.N."/>
            <person name="Hua S.X."/>
            <person name="Woyke T."/>
        </authorList>
    </citation>
    <scope>NUCLEOTIDE SEQUENCE [LARGE SCALE GENOMIC DNA]</scope>
    <source>
        <strain evidence="4 5">DSM 2278</strain>
    </source>
</reference>
<evidence type="ECO:0000313" key="4">
    <source>
        <dbReference type="EMBL" id="ETA69277.1"/>
    </source>
</evidence>
<dbReference type="NCBIfam" id="NF001924">
    <property type="entry name" value="PRK00702.1"/>
    <property type="match status" value="1"/>
</dbReference>
<keyword evidence="2 3" id="KW-0413">Isomerase</keyword>
<feature type="binding site" evidence="3">
    <location>
        <begin position="102"/>
        <end position="105"/>
    </location>
    <ligand>
        <name>substrate</name>
    </ligand>
</feature>
<dbReference type="STRING" id="1090322.MettiDRAFT_2772"/>
<comment type="caution">
    <text evidence="4">The sequence shown here is derived from an EMBL/GenBank/DDBJ whole genome shotgun (WGS) entry which is preliminary data.</text>
</comment>
<evidence type="ECO:0000256" key="2">
    <source>
        <dbReference type="ARBA" id="ARBA00023235"/>
    </source>
</evidence>
<sequence length="230" mass="24363">MKERNPTGESPEKKAAGIAAADLVQDGMVVGLGTGSTTAYTIAELGRRVDEGLDILAVVTSYQSEMLAIQTGITLTSLAEHPNLDIAIDGADQIDKGLNVIKGGGAAHTREKVVSRSAERFVVVADESKYSEQLNHYVPLEVLPYAKEYVSQQVCRIGGKPELRLAARKDGPVITDNGNFVIDASLGTIENPVVTAAILSQVAGVVEHGIFTNVDEVYIGKKDGSVEIMA</sequence>
<protein>
    <recommendedName>
        <fullName evidence="3">Ribose-5-phosphate isomerase A</fullName>
        <ecNumber evidence="3">5.3.1.6</ecNumber>
    </recommendedName>
    <alternativeName>
        <fullName evidence="3">Phosphoriboisomerase A</fullName>
        <shortName evidence="3">PRI</shortName>
    </alternativeName>
</protein>
<feature type="binding site" evidence="3">
    <location>
        <begin position="89"/>
        <end position="92"/>
    </location>
    <ligand>
        <name>substrate</name>
    </ligand>
</feature>
<dbReference type="GO" id="GO:0004751">
    <property type="term" value="F:ribose-5-phosphate isomerase activity"/>
    <property type="evidence" value="ECO:0007669"/>
    <property type="project" value="UniProtKB-UniRule"/>
</dbReference>
<dbReference type="GO" id="GO:0005829">
    <property type="term" value="C:cytosol"/>
    <property type="evidence" value="ECO:0007669"/>
    <property type="project" value="TreeGrafter"/>
</dbReference>
<evidence type="ECO:0000256" key="1">
    <source>
        <dbReference type="ARBA" id="ARBA00001713"/>
    </source>
</evidence>
<dbReference type="Proteomes" id="UP000019483">
    <property type="component" value="Unassembled WGS sequence"/>
</dbReference>
<dbReference type="FunFam" id="3.40.50.1360:FF:000001">
    <property type="entry name" value="Ribose-5-phosphate isomerase A"/>
    <property type="match status" value="1"/>
</dbReference>
<dbReference type="SUPFAM" id="SSF100950">
    <property type="entry name" value="NagB/RpiA/CoA transferase-like"/>
    <property type="match status" value="1"/>
</dbReference>
<evidence type="ECO:0000256" key="3">
    <source>
        <dbReference type="HAMAP-Rule" id="MF_00170"/>
    </source>
</evidence>
<dbReference type="PANTHER" id="PTHR11934:SF0">
    <property type="entry name" value="RIBOSE-5-PHOSPHATE ISOMERASE"/>
    <property type="match status" value="1"/>
</dbReference>
<proteinExistence type="inferred from homology"/>
<comment type="subunit">
    <text evidence="3">Homodimer.</text>
</comment>
<keyword evidence="5" id="KW-1185">Reference proteome</keyword>
<dbReference type="HAMAP" id="MF_00170">
    <property type="entry name" value="Rib_5P_isom_A"/>
    <property type="match status" value="1"/>
</dbReference>
<gene>
    <name evidence="3" type="primary">rpiA</name>
    <name evidence="4" type="ORF">MettiDRAFT_2772</name>
</gene>
<dbReference type="CDD" id="cd01398">
    <property type="entry name" value="RPI_A"/>
    <property type="match status" value="1"/>
</dbReference>
<dbReference type="PANTHER" id="PTHR11934">
    <property type="entry name" value="RIBOSE-5-PHOSPHATE ISOMERASE"/>
    <property type="match status" value="1"/>
</dbReference>
<dbReference type="SUPFAM" id="SSF75445">
    <property type="entry name" value="D-ribose-5-phosphate isomerase (RpiA), lid domain"/>
    <property type="match status" value="1"/>
</dbReference>
<comment type="similarity">
    <text evidence="3">Belongs to the ribose 5-phosphate isomerase family.</text>
</comment>
<dbReference type="Gene3D" id="3.30.70.260">
    <property type="match status" value="1"/>
</dbReference>
<dbReference type="OrthoDB" id="19013at2157"/>
<dbReference type="RefSeq" id="WP_023846409.1">
    <property type="nucleotide sequence ID" value="NZ_AZAJ01000001.1"/>
</dbReference>
<evidence type="ECO:0000313" key="5">
    <source>
        <dbReference type="Proteomes" id="UP000019483"/>
    </source>
</evidence>
<dbReference type="InterPro" id="IPR037171">
    <property type="entry name" value="NagB/RpiA_transferase-like"/>
</dbReference>
<dbReference type="NCBIfam" id="TIGR00021">
    <property type="entry name" value="rpiA"/>
    <property type="match status" value="1"/>
</dbReference>
<dbReference type="AlphaFoldDB" id="W9E007"/>
<organism evidence="4 5">
    <name type="scientific">Methanolobus tindarius DSM 2278</name>
    <dbReference type="NCBI Taxonomy" id="1090322"/>
    <lineage>
        <taxon>Archaea</taxon>
        <taxon>Methanobacteriati</taxon>
        <taxon>Methanobacteriota</taxon>
        <taxon>Stenosarchaea group</taxon>
        <taxon>Methanomicrobia</taxon>
        <taxon>Methanosarcinales</taxon>
        <taxon>Methanosarcinaceae</taxon>
        <taxon>Methanolobus</taxon>
    </lineage>
</organism>
<dbReference type="UniPathway" id="UPA00115">
    <property type="reaction ID" value="UER00412"/>
</dbReference>
<dbReference type="SMART" id="SM01134">
    <property type="entry name" value="DeoRC"/>
    <property type="match status" value="1"/>
</dbReference>
<dbReference type="EC" id="5.3.1.6" evidence="3"/>
<feature type="binding site" evidence="3">
    <location>
        <begin position="34"/>
        <end position="37"/>
    </location>
    <ligand>
        <name>substrate</name>
    </ligand>
</feature>
<name>W9E007_METTI</name>
<dbReference type="InterPro" id="IPR004788">
    <property type="entry name" value="Ribose5P_isomerase_type_A"/>
</dbReference>
<comment type="catalytic activity">
    <reaction evidence="1 3">
        <text>aldehydo-D-ribose 5-phosphate = D-ribulose 5-phosphate</text>
        <dbReference type="Rhea" id="RHEA:14657"/>
        <dbReference type="ChEBI" id="CHEBI:58121"/>
        <dbReference type="ChEBI" id="CHEBI:58273"/>
        <dbReference type="EC" id="5.3.1.6"/>
    </reaction>
</comment>
<feature type="binding site" evidence="3">
    <location>
        <position position="129"/>
    </location>
    <ligand>
        <name>substrate</name>
    </ligand>
</feature>
<comment type="function">
    <text evidence="3">Catalyzes the reversible conversion of ribose-5-phosphate to ribulose 5-phosphate.</text>
</comment>
<dbReference type="GO" id="GO:0009052">
    <property type="term" value="P:pentose-phosphate shunt, non-oxidative branch"/>
    <property type="evidence" value="ECO:0007669"/>
    <property type="project" value="UniProtKB-UniRule"/>
</dbReference>
<accession>W9E007</accession>
<dbReference type="Pfam" id="PF06026">
    <property type="entry name" value="Rib_5-P_isom_A"/>
    <property type="match status" value="1"/>
</dbReference>
<dbReference type="InterPro" id="IPR020672">
    <property type="entry name" value="Ribose5P_isomerase_typA_subgr"/>
</dbReference>
<dbReference type="Gene3D" id="3.40.50.1360">
    <property type="match status" value="1"/>
</dbReference>
<comment type="pathway">
    <text evidence="3">Carbohydrate degradation; pentose phosphate pathway; D-ribose 5-phosphate from D-ribulose 5-phosphate (non-oxidative stage): step 1/1.</text>
</comment>
<feature type="active site" description="Proton acceptor" evidence="3">
    <location>
        <position position="111"/>
    </location>
</feature>
<dbReference type="EMBL" id="AZAJ01000001">
    <property type="protein sequence ID" value="ETA69277.1"/>
    <property type="molecule type" value="Genomic_DNA"/>
</dbReference>